<keyword evidence="3" id="KW-1185">Reference proteome</keyword>
<dbReference type="Gene3D" id="3.30.70.270">
    <property type="match status" value="1"/>
</dbReference>
<keyword evidence="1" id="KW-0175">Coiled coil</keyword>
<feature type="coiled-coil region" evidence="1">
    <location>
        <begin position="282"/>
        <end position="316"/>
    </location>
</feature>
<sequence>MLPNINEIAKKTLIALQERKLRPTPENYTEVFEEFAQKYKLTTSNKAKLDKYKALLLLNYQQELNSKSVRTIEELVSFLISILNRQSGKQFSEFFDFLSTLCKALQVSKDKKIRDLAKITSIRISKTMDSESIYLLAKKWKEFEKKYEENDLDSEIRKYGVGRYDDFDIIIKKLLNKLNERSLEYFCELLSSCLNPSLVEDLKIQSFSQNLIQQPFMITEDIFKEELLNIVSRRIMVDNMYIQKNLNFFNENLKKIYELFALLGKTNQKNMDFFNTLVPDEKGEVKISFEFLKKRLEQLNEKINSLNTQIEFTQNLEEREAWTVVKELDKLDENFNKYKVNYSLALFSIQNYRFIMEKYGLGSLNEIFVRFKKILKDSCAELDELWMIDEKSYLIISPGKSKEEVAQLVKENLNTIENFRFIYKQDVITPKINTAYLDKQSDPDANILEKLIGQIEDLNKANNINEDEQQDQ</sequence>
<protein>
    <recommendedName>
        <fullName evidence="4">GGDEF domain-containing protein</fullName>
    </recommendedName>
</protein>
<dbReference type="AlphaFoldDB" id="A0A4U7BRV2"/>
<evidence type="ECO:0008006" key="4">
    <source>
        <dbReference type="Google" id="ProtNLM"/>
    </source>
</evidence>
<dbReference type="OrthoDB" id="9779960at2"/>
<name>A0A4U7BRV2_9BACT</name>
<dbReference type="InterPro" id="IPR043128">
    <property type="entry name" value="Rev_trsase/Diguanyl_cyclase"/>
</dbReference>
<evidence type="ECO:0000256" key="1">
    <source>
        <dbReference type="SAM" id="Coils"/>
    </source>
</evidence>
<dbReference type="RefSeq" id="WP_137621452.1">
    <property type="nucleotide sequence ID" value="NZ_NXMA01000001.1"/>
</dbReference>
<evidence type="ECO:0000313" key="2">
    <source>
        <dbReference type="EMBL" id="TKX33095.1"/>
    </source>
</evidence>
<dbReference type="InterPro" id="IPR029787">
    <property type="entry name" value="Nucleotide_cyclase"/>
</dbReference>
<reference evidence="2 3" key="1">
    <citation type="submission" date="2018-05" db="EMBL/GenBank/DDBJ databases">
        <title>Novel Campyloabacter and Helicobacter Species and Strains.</title>
        <authorList>
            <person name="Mannion A.J."/>
            <person name="Shen Z."/>
            <person name="Fox J.G."/>
        </authorList>
    </citation>
    <scope>NUCLEOTIDE SEQUENCE [LARGE SCALE GENOMIC DNA]</scope>
    <source>
        <strain evidence="3">MIT17-670</strain>
    </source>
</reference>
<organism evidence="2 3">
    <name type="scientific">Campylobacter aviculae</name>
    <dbReference type="NCBI Taxonomy" id="2510190"/>
    <lineage>
        <taxon>Bacteria</taxon>
        <taxon>Pseudomonadati</taxon>
        <taxon>Campylobacterota</taxon>
        <taxon>Epsilonproteobacteria</taxon>
        <taxon>Campylobacterales</taxon>
        <taxon>Campylobacteraceae</taxon>
        <taxon>Campylobacter</taxon>
    </lineage>
</organism>
<evidence type="ECO:0000313" key="3">
    <source>
        <dbReference type="Proteomes" id="UP000310353"/>
    </source>
</evidence>
<accession>A0A4U7BRV2</accession>
<dbReference type="EMBL" id="NXMA01000001">
    <property type="protein sequence ID" value="TKX33095.1"/>
    <property type="molecule type" value="Genomic_DNA"/>
</dbReference>
<dbReference type="SUPFAM" id="SSF55073">
    <property type="entry name" value="Nucleotide cyclase"/>
    <property type="match status" value="1"/>
</dbReference>
<comment type="caution">
    <text evidence="2">The sequence shown here is derived from an EMBL/GenBank/DDBJ whole genome shotgun (WGS) entry which is preliminary data.</text>
</comment>
<proteinExistence type="predicted"/>
<gene>
    <name evidence="2" type="ORF">CQA76_00240</name>
</gene>
<dbReference type="Proteomes" id="UP000310353">
    <property type="component" value="Unassembled WGS sequence"/>
</dbReference>